<dbReference type="Proteomes" id="UP000193420">
    <property type="component" value="Unassembled WGS sequence"/>
</dbReference>
<accession>A0A1X7LFE0</accession>
<evidence type="ECO:0000313" key="3">
    <source>
        <dbReference type="Proteomes" id="UP000193420"/>
    </source>
</evidence>
<gene>
    <name evidence="2" type="ORF">SAMN03080602_04192</name>
</gene>
<dbReference type="AlphaFoldDB" id="A0A1X7LFE0"/>
<proteinExistence type="predicted"/>
<dbReference type="STRING" id="188872.SAMN03080602_04192"/>
<protein>
    <recommendedName>
        <fullName evidence="4">Por secretion system C-terminal sorting domain-containing protein</fullName>
    </recommendedName>
</protein>
<keyword evidence="3" id="KW-1185">Reference proteome</keyword>
<evidence type="ECO:0000256" key="1">
    <source>
        <dbReference type="SAM" id="SignalP"/>
    </source>
</evidence>
<feature type="signal peptide" evidence="1">
    <location>
        <begin position="1"/>
        <end position="22"/>
    </location>
</feature>
<dbReference type="EMBL" id="FXAO01000013">
    <property type="protein sequence ID" value="SMG52247.1"/>
    <property type="molecule type" value="Genomic_DNA"/>
</dbReference>
<feature type="chain" id="PRO_5012575493" description="Por secretion system C-terminal sorting domain-containing protein" evidence="1">
    <location>
        <begin position="23"/>
        <end position="195"/>
    </location>
</feature>
<dbReference type="RefSeq" id="WP_085500844.1">
    <property type="nucleotide sequence ID" value="NZ_FXAO01000013.1"/>
</dbReference>
<evidence type="ECO:0000313" key="2">
    <source>
        <dbReference type="EMBL" id="SMG52247.1"/>
    </source>
</evidence>
<sequence length="195" mass="22168">MKAVLKLTAVAALLLSSTIAMANDPGMYLTTVKEAKRLVLKLNKQTESSTLTLTDTEKHQIFMENIKEDEDYTKKFDLSKLEEGLYFLKMESLTRTVEFTISVEDSEVNVIARDEITKPFFRKNGDVLYLNYLNQKLSPVVVNVVDSSNRIVFTQKFDKDLVVGKVFNFTNAVKDDYTISVSEGTTTYYETISVK</sequence>
<organism evidence="2 3">
    <name type="scientific">Arenibacter troitsensis</name>
    <dbReference type="NCBI Taxonomy" id="188872"/>
    <lineage>
        <taxon>Bacteria</taxon>
        <taxon>Pseudomonadati</taxon>
        <taxon>Bacteroidota</taxon>
        <taxon>Flavobacteriia</taxon>
        <taxon>Flavobacteriales</taxon>
        <taxon>Flavobacteriaceae</taxon>
        <taxon>Arenibacter</taxon>
    </lineage>
</organism>
<evidence type="ECO:0008006" key="4">
    <source>
        <dbReference type="Google" id="ProtNLM"/>
    </source>
</evidence>
<keyword evidence="1" id="KW-0732">Signal</keyword>
<reference evidence="3" key="1">
    <citation type="submission" date="2017-04" db="EMBL/GenBank/DDBJ databases">
        <authorList>
            <person name="Varghese N."/>
            <person name="Submissions S."/>
        </authorList>
    </citation>
    <scope>NUCLEOTIDE SEQUENCE [LARGE SCALE GENOMIC DNA]</scope>
    <source>
        <strain evidence="3">DSM 19835</strain>
    </source>
</reference>
<dbReference type="OrthoDB" id="1122048at2"/>
<name>A0A1X7LFE0_9FLAO</name>